<evidence type="ECO:0000256" key="1">
    <source>
        <dbReference type="SAM" id="MobiDB-lite"/>
    </source>
</evidence>
<feature type="region of interest" description="Disordered" evidence="1">
    <location>
        <begin position="108"/>
        <end position="134"/>
    </location>
</feature>
<proteinExistence type="predicted"/>
<sequence length="134" mass="14573">MAGARRVASRPQIRPPSVLLLPRQRSQFSSEAPVRRHPEEARGARGSRQLAFPAPGPAPPSSAAVRLTTSHALRIRTILNSSLYNLRIPGPHAIRLLSPPLLAVRRGRGAEWTAPDPSRMSDSSIPQHPDDCTT</sequence>
<accession>M7Z889</accession>
<feature type="compositionally biased region" description="Basic and acidic residues" evidence="1">
    <location>
        <begin position="33"/>
        <end position="43"/>
    </location>
</feature>
<protein>
    <submittedName>
        <fullName evidence="2">Uncharacterized protein</fullName>
    </submittedName>
</protein>
<evidence type="ECO:0000313" key="2">
    <source>
        <dbReference type="EMBL" id="EMS56237.1"/>
    </source>
</evidence>
<organism evidence="2">
    <name type="scientific">Triticum urartu</name>
    <name type="common">Red wild einkorn</name>
    <name type="synonym">Crithodium urartu</name>
    <dbReference type="NCBI Taxonomy" id="4572"/>
    <lineage>
        <taxon>Eukaryota</taxon>
        <taxon>Viridiplantae</taxon>
        <taxon>Streptophyta</taxon>
        <taxon>Embryophyta</taxon>
        <taxon>Tracheophyta</taxon>
        <taxon>Spermatophyta</taxon>
        <taxon>Magnoliopsida</taxon>
        <taxon>Liliopsida</taxon>
        <taxon>Poales</taxon>
        <taxon>Poaceae</taxon>
        <taxon>BOP clade</taxon>
        <taxon>Pooideae</taxon>
        <taxon>Triticodae</taxon>
        <taxon>Triticeae</taxon>
        <taxon>Triticinae</taxon>
        <taxon>Triticum</taxon>
    </lineage>
</organism>
<gene>
    <name evidence="2" type="ORF">TRIUR3_29200</name>
</gene>
<reference evidence="2" key="1">
    <citation type="journal article" date="2013" name="Nature">
        <title>Draft genome of the wheat A-genome progenitor Triticum urartu.</title>
        <authorList>
            <person name="Ling H.Q."/>
            <person name="Zhao S."/>
            <person name="Liu D."/>
            <person name="Wang J."/>
            <person name="Sun H."/>
            <person name="Zhang C."/>
            <person name="Fan H."/>
            <person name="Li D."/>
            <person name="Dong L."/>
            <person name="Tao Y."/>
            <person name="Gao C."/>
            <person name="Wu H."/>
            <person name="Li Y."/>
            <person name="Cui Y."/>
            <person name="Guo X."/>
            <person name="Zheng S."/>
            <person name="Wang B."/>
            <person name="Yu K."/>
            <person name="Liang Q."/>
            <person name="Yang W."/>
            <person name="Lou X."/>
            <person name="Chen J."/>
            <person name="Feng M."/>
            <person name="Jian J."/>
            <person name="Zhang X."/>
            <person name="Luo G."/>
            <person name="Jiang Y."/>
            <person name="Liu J."/>
            <person name="Wang Z."/>
            <person name="Sha Y."/>
            <person name="Zhang B."/>
            <person name="Wu H."/>
            <person name="Tang D."/>
            <person name="Shen Q."/>
            <person name="Xue P."/>
            <person name="Zou S."/>
            <person name="Wang X."/>
            <person name="Liu X."/>
            <person name="Wang F."/>
            <person name="Yang Y."/>
            <person name="An X."/>
            <person name="Dong Z."/>
            <person name="Zhang K."/>
            <person name="Zhang X."/>
            <person name="Luo M.C."/>
            <person name="Dvorak J."/>
            <person name="Tong Y."/>
            <person name="Wang J."/>
            <person name="Yang H."/>
            <person name="Li Z."/>
            <person name="Wang D."/>
            <person name="Zhang A."/>
            <person name="Wang J."/>
        </authorList>
    </citation>
    <scope>NUCLEOTIDE SEQUENCE</scope>
</reference>
<feature type="region of interest" description="Disordered" evidence="1">
    <location>
        <begin position="1"/>
        <end position="63"/>
    </location>
</feature>
<dbReference type="AlphaFoldDB" id="M7Z889"/>
<name>M7Z889_TRIUA</name>
<dbReference type="EMBL" id="KD161291">
    <property type="protein sequence ID" value="EMS56237.1"/>
    <property type="molecule type" value="Genomic_DNA"/>
</dbReference>